<keyword evidence="6" id="KW-0156">Chromatin regulator</keyword>
<dbReference type="PANTHER" id="PTHR10625">
    <property type="entry name" value="HISTONE DEACETYLASE HDAC1-RELATED"/>
    <property type="match status" value="1"/>
</dbReference>
<evidence type="ECO:0000256" key="1">
    <source>
        <dbReference type="ARBA" id="ARBA00004123"/>
    </source>
</evidence>
<dbReference type="InterPro" id="IPR023696">
    <property type="entry name" value="Ureohydrolase_dom_sf"/>
</dbReference>
<keyword evidence="7" id="KW-0805">Transcription regulation</keyword>
<dbReference type="Pfam" id="PF00850">
    <property type="entry name" value="Hist_deacetyl"/>
    <property type="match status" value="1"/>
</dbReference>
<evidence type="ECO:0000256" key="12">
    <source>
        <dbReference type="ARBA" id="ARBA00049416"/>
    </source>
</evidence>
<gene>
    <name evidence="14" type="ORF">QTO34_000620</name>
</gene>
<evidence type="ECO:0000259" key="13">
    <source>
        <dbReference type="Pfam" id="PF00850"/>
    </source>
</evidence>
<evidence type="ECO:0000256" key="6">
    <source>
        <dbReference type="ARBA" id="ARBA00022853"/>
    </source>
</evidence>
<comment type="catalytic activity">
    <reaction evidence="12">
        <text>N(6)-acetyl-L-lysyl-[histone] + H2O = L-lysyl-[histone] + acetate</text>
        <dbReference type="Rhea" id="RHEA:58196"/>
        <dbReference type="Rhea" id="RHEA-COMP:9845"/>
        <dbReference type="Rhea" id="RHEA-COMP:11338"/>
        <dbReference type="ChEBI" id="CHEBI:15377"/>
        <dbReference type="ChEBI" id="CHEBI:29969"/>
        <dbReference type="ChEBI" id="CHEBI:30089"/>
        <dbReference type="ChEBI" id="CHEBI:61930"/>
        <dbReference type="EC" id="3.5.1.98"/>
    </reaction>
    <physiologicalReaction direction="left-to-right" evidence="12">
        <dbReference type="Rhea" id="RHEA:58197"/>
    </physiologicalReaction>
</comment>
<comment type="caution">
    <text evidence="14">The sequence shown here is derived from an EMBL/GenBank/DDBJ whole genome shotgun (WGS) entry which is preliminary data.</text>
</comment>
<dbReference type="SUPFAM" id="SSF52768">
    <property type="entry name" value="Arginase/deacetylase"/>
    <property type="match status" value="1"/>
</dbReference>
<evidence type="ECO:0000256" key="3">
    <source>
        <dbReference type="ARBA" id="ARBA00012111"/>
    </source>
</evidence>
<dbReference type="Gene3D" id="3.40.800.20">
    <property type="entry name" value="Histone deacetylase domain"/>
    <property type="match status" value="1"/>
</dbReference>
<dbReference type="InterPro" id="IPR023801">
    <property type="entry name" value="His_deacetylse_dom"/>
</dbReference>
<evidence type="ECO:0000256" key="4">
    <source>
        <dbReference type="ARBA" id="ARBA00022491"/>
    </source>
</evidence>
<protein>
    <recommendedName>
        <fullName evidence="3">histone deacetylase</fullName>
        <ecNumber evidence="3">3.5.1.98</ecNumber>
    </recommendedName>
</protein>
<evidence type="ECO:0000256" key="11">
    <source>
        <dbReference type="ARBA" id="ARBA00049193"/>
    </source>
</evidence>
<keyword evidence="15" id="KW-1185">Reference proteome</keyword>
<evidence type="ECO:0000256" key="7">
    <source>
        <dbReference type="ARBA" id="ARBA00023015"/>
    </source>
</evidence>
<comment type="similarity">
    <text evidence="2">Belongs to the histone deacetylase family. HD type 1 subfamily.</text>
</comment>
<feature type="domain" description="Histone deacetylase" evidence="13">
    <location>
        <begin position="88"/>
        <end position="133"/>
    </location>
</feature>
<comment type="catalytic activity">
    <reaction evidence="10">
        <text>N(6)-acetyl-L-lysyl-[protein] + H2O = L-lysyl-[protein] + acetate</text>
        <dbReference type="Rhea" id="RHEA:58108"/>
        <dbReference type="Rhea" id="RHEA-COMP:9752"/>
        <dbReference type="Rhea" id="RHEA-COMP:10731"/>
        <dbReference type="ChEBI" id="CHEBI:15377"/>
        <dbReference type="ChEBI" id="CHEBI:29969"/>
        <dbReference type="ChEBI" id="CHEBI:30089"/>
        <dbReference type="ChEBI" id="CHEBI:61930"/>
    </reaction>
    <physiologicalReaction direction="left-to-right" evidence="10">
        <dbReference type="Rhea" id="RHEA:58109"/>
    </physiologicalReaction>
</comment>
<proteinExistence type="inferred from homology"/>
<accession>A0AA40ICT3</accession>
<evidence type="ECO:0000313" key="14">
    <source>
        <dbReference type="EMBL" id="KAK1346760.1"/>
    </source>
</evidence>
<dbReference type="GO" id="GO:0031507">
    <property type="term" value="P:heterochromatin formation"/>
    <property type="evidence" value="ECO:0007669"/>
    <property type="project" value="TreeGrafter"/>
</dbReference>
<dbReference type="EC" id="3.5.1.98" evidence="3"/>
<sequence length="164" mass="18912">MHQQLGSLALSVNALLSTDSTSLHLYLHLRHGLSPALTKLHLHLHCSLDLIIIIINIQAIAIRRMFINEEYLKEKERTQEFYRGSTLFSCRDEASGFCYLNDVVLGILRLRRKFDHILYVDLDLHHGDGTGDVTDVGLGKERYYSVNVPIQDGIQNEKYYHIYE</sequence>
<dbReference type="Proteomes" id="UP001177744">
    <property type="component" value="Unassembled WGS sequence"/>
</dbReference>
<evidence type="ECO:0000256" key="9">
    <source>
        <dbReference type="ARBA" id="ARBA00023242"/>
    </source>
</evidence>
<dbReference type="PRINTS" id="PR01270">
    <property type="entry name" value="HDASUPER"/>
</dbReference>
<evidence type="ECO:0000256" key="5">
    <source>
        <dbReference type="ARBA" id="ARBA00022801"/>
    </source>
</evidence>
<comment type="catalytic activity">
    <reaction evidence="11">
        <text>N(6)-(2E)-butenoyl-L-lysyl-[protein] + H2O = (2E)-2-butenoate + L-lysyl-[protein]</text>
        <dbReference type="Rhea" id="RHEA:69172"/>
        <dbReference type="Rhea" id="RHEA-COMP:9752"/>
        <dbReference type="Rhea" id="RHEA-COMP:13707"/>
        <dbReference type="ChEBI" id="CHEBI:15377"/>
        <dbReference type="ChEBI" id="CHEBI:29969"/>
        <dbReference type="ChEBI" id="CHEBI:35899"/>
        <dbReference type="ChEBI" id="CHEBI:137954"/>
    </reaction>
    <physiologicalReaction direction="left-to-right" evidence="11">
        <dbReference type="Rhea" id="RHEA:69173"/>
    </physiologicalReaction>
</comment>
<dbReference type="InterPro" id="IPR037138">
    <property type="entry name" value="His_deacetylse_dom_sf"/>
</dbReference>
<reference evidence="14" key="1">
    <citation type="submission" date="2023-06" db="EMBL/GenBank/DDBJ databases">
        <title>Reference genome for the Northern bat (Eptesicus nilssonii), a most northern bat species.</title>
        <authorList>
            <person name="Laine V.N."/>
            <person name="Pulliainen A.T."/>
            <person name="Lilley T.M."/>
        </authorList>
    </citation>
    <scope>NUCLEOTIDE SEQUENCE</scope>
    <source>
        <strain evidence="14">BLF_Eptnil</strain>
        <tissue evidence="14">Kidney</tissue>
    </source>
</reference>
<keyword evidence="8" id="KW-0804">Transcription</keyword>
<evidence type="ECO:0000256" key="8">
    <source>
        <dbReference type="ARBA" id="ARBA00023163"/>
    </source>
</evidence>
<dbReference type="InterPro" id="IPR000286">
    <property type="entry name" value="HDACs"/>
</dbReference>
<comment type="subcellular location">
    <subcellularLocation>
        <location evidence="1">Nucleus</location>
    </subcellularLocation>
</comment>
<dbReference type="AlphaFoldDB" id="A0AA40ICT3"/>
<keyword evidence="5" id="KW-0378">Hydrolase</keyword>
<evidence type="ECO:0000313" key="15">
    <source>
        <dbReference type="Proteomes" id="UP001177744"/>
    </source>
</evidence>
<dbReference type="GO" id="GO:0005634">
    <property type="term" value="C:nucleus"/>
    <property type="evidence" value="ECO:0007669"/>
    <property type="project" value="UniProtKB-SubCell"/>
</dbReference>
<keyword evidence="9" id="KW-0539">Nucleus</keyword>
<evidence type="ECO:0000256" key="2">
    <source>
        <dbReference type="ARBA" id="ARBA00006457"/>
    </source>
</evidence>
<name>A0AA40ICT3_CNENI</name>
<dbReference type="EMBL" id="JAULJE010000001">
    <property type="protein sequence ID" value="KAK1346760.1"/>
    <property type="molecule type" value="Genomic_DNA"/>
</dbReference>
<organism evidence="14 15">
    <name type="scientific">Cnephaeus nilssonii</name>
    <name type="common">Northern bat</name>
    <name type="synonym">Eptesicus nilssonii</name>
    <dbReference type="NCBI Taxonomy" id="3371016"/>
    <lineage>
        <taxon>Eukaryota</taxon>
        <taxon>Metazoa</taxon>
        <taxon>Chordata</taxon>
        <taxon>Craniata</taxon>
        <taxon>Vertebrata</taxon>
        <taxon>Euteleostomi</taxon>
        <taxon>Mammalia</taxon>
        <taxon>Eutheria</taxon>
        <taxon>Laurasiatheria</taxon>
        <taxon>Chiroptera</taxon>
        <taxon>Yangochiroptera</taxon>
        <taxon>Vespertilionidae</taxon>
        <taxon>Cnephaeus</taxon>
    </lineage>
</organism>
<feature type="non-terminal residue" evidence="14">
    <location>
        <position position="164"/>
    </location>
</feature>
<evidence type="ECO:0000256" key="10">
    <source>
        <dbReference type="ARBA" id="ARBA00049136"/>
    </source>
</evidence>
<keyword evidence="4" id="KW-0678">Repressor</keyword>
<dbReference type="GO" id="GO:0141221">
    <property type="term" value="F:histone deacetylase activity, hydrolytic mechanism"/>
    <property type="evidence" value="ECO:0007669"/>
    <property type="project" value="UniProtKB-EC"/>
</dbReference>
<dbReference type="PANTHER" id="PTHR10625:SF14">
    <property type="entry name" value="HISTONE DEACETYLASE 8"/>
    <property type="match status" value="1"/>
</dbReference>